<dbReference type="Pfam" id="PF01638">
    <property type="entry name" value="HxlR"/>
    <property type="match status" value="1"/>
</dbReference>
<dbReference type="InterPro" id="IPR036388">
    <property type="entry name" value="WH-like_DNA-bd_sf"/>
</dbReference>
<evidence type="ECO:0000256" key="3">
    <source>
        <dbReference type="ARBA" id="ARBA00023163"/>
    </source>
</evidence>
<accession>A0ABV8Q6E7</accession>
<organism evidence="5 6">
    <name type="scientific">Gryllotalpicola reticulitermitis</name>
    <dbReference type="NCBI Taxonomy" id="1184153"/>
    <lineage>
        <taxon>Bacteria</taxon>
        <taxon>Bacillati</taxon>
        <taxon>Actinomycetota</taxon>
        <taxon>Actinomycetes</taxon>
        <taxon>Micrococcales</taxon>
        <taxon>Microbacteriaceae</taxon>
        <taxon>Gryllotalpicola</taxon>
    </lineage>
</organism>
<proteinExistence type="predicted"/>
<reference evidence="6" key="1">
    <citation type="journal article" date="2019" name="Int. J. Syst. Evol. Microbiol.">
        <title>The Global Catalogue of Microorganisms (GCM) 10K type strain sequencing project: providing services to taxonomists for standard genome sequencing and annotation.</title>
        <authorList>
            <consortium name="The Broad Institute Genomics Platform"/>
            <consortium name="The Broad Institute Genome Sequencing Center for Infectious Disease"/>
            <person name="Wu L."/>
            <person name="Ma J."/>
        </authorList>
    </citation>
    <scope>NUCLEOTIDE SEQUENCE [LARGE SCALE GENOMIC DNA]</scope>
    <source>
        <strain evidence="6">CGMCC 1.10363</strain>
    </source>
</reference>
<keyword evidence="3" id="KW-0804">Transcription</keyword>
<name>A0ABV8Q6E7_9MICO</name>
<dbReference type="PANTHER" id="PTHR33204:SF37">
    <property type="entry name" value="HTH-TYPE TRANSCRIPTIONAL REGULATOR YODB"/>
    <property type="match status" value="1"/>
</dbReference>
<dbReference type="SUPFAM" id="SSF46785">
    <property type="entry name" value="Winged helix' DNA-binding domain"/>
    <property type="match status" value="1"/>
</dbReference>
<keyword evidence="1" id="KW-0805">Transcription regulation</keyword>
<keyword evidence="2" id="KW-0238">DNA-binding</keyword>
<dbReference type="RefSeq" id="WP_390228976.1">
    <property type="nucleotide sequence ID" value="NZ_JBHSCN010000005.1"/>
</dbReference>
<sequence>MTIEDLRTGWEQIDDDECRRAAGNVELIGRRWSSAIMLGIARGASRFSDILASVTGLSDRMLALRLKELERVGLVDRIVEPTTPVTVRYVLTARGRDLMAALQPLVRYGQRWEAAESKHD</sequence>
<comment type="caution">
    <text evidence="5">The sequence shown here is derived from an EMBL/GenBank/DDBJ whole genome shotgun (WGS) entry which is preliminary data.</text>
</comment>
<keyword evidence="6" id="KW-1185">Reference proteome</keyword>
<dbReference type="Proteomes" id="UP001595900">
    <property type="component" value="Unassembled WGS sequence"/>
</dbReference>
<dbReference type="InterPro" id="IPR002577">
    <property type="entry name" value="HTH_HxlR"/>
</dbReference>
<evidence type="ECO:0000313" key="6">
    <source>
        <dbReference type="Proteomes" id="UP001595900"/>
    </source>
</evidence>
<evidence type="ECO:0000259" key="4">
    <source>
        <dbReference type="PROSITE" id="PS51118"/>
    </source>
</evidence>
<evidence type="ECO:0000256" key="2">
    <source>
        <dbReference type="ARBA" id="ARBA00023125"/>
    </source>
</evidence>
<dbReference type="InterPro" id="IPR036390">
    <property type="entry name" value="WH_DNA-bd_sf"/>
</dbReference>
<gene>
    <name evidence="5" type="ORF">ACFOYW_10985</name>
</gene>
<evidence type="ECO:0000256" key="1">
    <source>
        <dbReference type="ARBA" id="ARBA00023015"/>
    </source>
</evidence>
<protein>
    <submittedName>
        <fullName evidence="5">Winged helix-turn-helix transcriptional regulator</fullName>
    </submittedName>
</protein>
<feature type="domain" description="HTH hxlR-type" evidence="4">
    <location>
        <begin position="18"/>
        <end position="117"/>
    </location>
</feature>
<dbReference type="PANTHER" id="PTHR33204">
    <property type="entry name" value="TRANSCRIPTIONAL REGULATOR, MARR FAMILY"/>
    <property type="match status" value="1"/>
</dbReference>
<evidence type="ECO:0000313" key="5">
    <source>
        <dbReference type="EMBL" id="MFC4243900.1"/>
    </source>
</evidence>
<dbReference type="Gene3D" id="1.10.10.10">
    <property type="entry name" value="Winged helix-like DNA-binding domain superfamily/Winged helix DNA-binding domain"/>
    <property type="match status" value="1"/>
</dbReference>
<dbReference type="PROSITE" id="PS51118">
    <property type="entry name" value="HTH_HXLR"/>
    <property type="match status" value="1"/>
</dbReference>
<dbReference type="EMBL" id="JBHSCN010000005">
    <property type="protein sequence ID" value="MFC4243900.1"/>
    <property type="molecule type" value="Genomic_DNA"/>
</dbReference>